<dbReference type="AlphaFoldDB" id="Q3AD25"/>
<keyword evidence="3" id="KW-1185">Reference proteome</keyword>
<feature type="domain" description="Carboxymuconolactone decarboxylase-like" evidence="1">
    <location>
        <begin position="16"/>
        <end position="97"/>
    </location>
</feature>
<dbReference type="eggNOG" id="COG0599">
    <property type="taxonomic scope" value="Bacteria"/>
</dbReference>
<dbReference type="InParanoid" id="Q3AD25"/>
<dbReference type="PANTHER" id="PTHR33930">
    <property type="entry name" value="ALKYL HYDROPEROXIDE REDUCTASE AHPD"/>
    <property type="match status" value="1"/>
</dbReference>
<reference evidence="2 3" key="1">
    <citation type="journal article" date="2005" name="PLoS Genet.">
        <title>Life in hot carbon monoxide: the complete genome sequence of Carboxydothermus hydrogenoformans Z-2901.</title>
        <authorList>
            <person name="Wu M."/>
            <person name="Ren Q."/>
            <person name="Durkin A.S."/>
            <person name="Daugherty S.C."/>
            <person name="Brinkac L.M."/>
            <person name="Dodson R.J."/>
            <person name="Madupu R."/>
            <person name="Sullivan S.A."/>
            <person name="Kolonay J.F."/>
            <person name="Haft D.H."/>
            <person name="Nelson W.C."/>
            <person name="Tallon L.J."/>
            <person name="Jones K.M."/>
            <person name="Ulrich L.E."/>
            <person name="Gonzalez J.M."/>
            <person name="Zhulin I.B."/>
            <person name="Robb F.T."/>
            <person name="Eisen J.A."/>
        </authorList>
    </citation>
    <scope>NUCLEOTIDE SEQUENCE [LARGE SCALE GENOMIC DNA]</scope>
    <source>
        <strain evidence="3">ATCC BAA-161 / DSM 6008 / Z-2901</strain>
    </source>
</reference>
<proteinExistence type="predicted"/>
<evidence type="ECO:0000313" key="3">
    <source>
        <dbReference type="Proteomes" id="UP000002706"/>
    </source>
</evidence>
<dbReference type="RefSeq" id="WP_011344035.1">
    <property type="nucleotide sequence ID" value="NC_007503.1"/>
</dbReference>
<dbReference type="Pfam" id="PF02627">
    <property type="entry name" value="CMD"/>
    <property type="match status" value="1"/>
</dbReference>
<dbReference type="InterPro" id="IPR003779">
    <property type="entry name" value="CMD-like"/>
</dbReference>
<evidence type="ECO:0000313" key="2">
    <source>
        <dbReference type="EMBL" id="ABB15241.1"/>
    </source>
</evidence>
<gene>
    <name evidence="2" type="ordered locus">CHY_1113</name>
</gene>
<name>Q3AD25_CARHZ</name>
<dbReference type="KEGG" id="chy:CHY_1113"/>
<dbReference type="SUPFAM" id="SSF69118">
    <property type="entry name" value="AhpD-like"/>
    <property type="match status" value="1"/>
</dbReference>
<protein>
    <submittedName>
        <fullName evidence="2">Carboxymuconolactone decarboxylase family protein</fullName>
    </submittedName>
</protein>
<organism evidence="2 3">
    <name type="scientific">Carboxydothermus hydrogenoformans (strain ATCC BAA-161 / DSM 6008 / Z-2901)</name>
    <dbReference type="NCBI Taxonomy" id="246194"/>
    <lineage>
        <taxon>Bacteria</taxon>
        <taxon>Bacillati</taxon>
        <taxon>Bacillota</taxon>
        <taxon>Clostridia</taxon>
        <taxon>Thermoanaerobacterales</taxon>
        <taxon>Thermoanaerobacteraceae</taxon>
        <taxon>Carboxydothermus</taxon>
    </lineage>
</organism>
<dbReference type="OrthoDB" id="1724882at2"/>
<evidence type="ECO:0000259" key="1">
    <source>
        <dbReference type="Pfam" id="PF02627"/>
    </source>
</evidence>
<dbReference type="STRING" id="246194.CHY_1113"/>
<dbReference type="InterPro" id="IPR029032">
    <property type="entry name" value="AhpD-like"/>
</dbReference>
<dbReference type="Proteomes" id="UP000002706">
    <property type="component" value="Chromosome"/>
</dbReference>
<dbReference type="Gene3D" id="1.20.1290.10">
    <property type="entry name" value="AhpD-like"/>
    <property type="match status" value="1"/>
</dbReference>
<sequence length="98" mass="10906">MNTLPFIEAIKARDEKFYKLMKDLQDLVYGESSLDAKTKWMISLAVDAAVGAKDGVKAIANTLRQMGVTDEQINEVLRITYFTKANSTLVTSLAAFEK</sequence>
<dbReference type="GO" id="GO:0051920">
    <property type="term" value="F:peroxiredoxin activity"/>
    <property type="evidence" value="ECO:0007669"/>
    <property type="project" value="InterPro"/>
</dbReference>
<dbReference type="HOGENOM" id="CLU_137228_5_1_9"/>
<dbReference type="EMBL" id="CP000141">
    <property type="protein sequence ID" value="ABB15241.1"/>
    <property type="molecule type" value="Genomic_DNA"/>
</dbReference>
<accession>Q3AD25</accession>
<dbReference type="PANTHER" id="PTHR33930:SF2">
    <property type="entry name" value="BLR3452 PROTEIN"/>
    <property type="match status" value="1"/>
</dbReference>